<proteinExistence type="predicted"/>
<protein>
    <submittedName>
        <fullName evidence="2">Transcriptional regulator</fullName>
    </submittedName>
</protein>
<dbReference type="PROSITE" id="PS50943">
    <property type="entry name" value="HTH_CROC1"/>
    <property type="match status" value="1"/>
</dbReference>
<evidence type="ECO:0000313" key="2">
    <source>
        <dbReference type="EMBL" id="UXZ96907.1"/>
    </source>
</evidence>
<feature type="domain" description="HTH cro/C1-type" evidence="1">
    <location>
        <begin position="80"/>
        <end position="132"/>
    </location>
</feature>
<dbReference type="PANTHER" id="PTHR40455">
    <property type="entry name" value="ANTITOXIN HIGA"/>
    <property type="match status" value="1"/>
</dbReference>
<gene>
    <name evidence="2" type="ORF">K3169_03050</name>
</gene>
<keyword evidence="3" id="KW-1185">Reference proteome</keyword>
<organism evidence="2 3">
    <name type="scientific">Pseudomonas phytophila</name>
    <dbReference type="NCBI Taxonomy" id="2867264"/>
    <lineage>
        <taxon>Bacteria</taxon>
        <taxon>Pseudomonadati</taxon>
        <taxon>Pseudomonadota</taxon>
        <taxon>Gammaproteobacteria</taxon>
        <taxon>Pseudomonadales</taxon>
        <taxon>Pseudomonadaceae</taxon>
        <taxon>Pseudomonas</taxon>
    </lineage>
</organism>
<dbReference type="InterPro" id="IPR039060">
    <property type="entry name" value="Antitox_HigA"/>
</dbReference>
<dbReference type="CDD" id="cd00093">
    <property type="entry name" value="HTH_XRE"/>
    <property type="match status" value="1"/>
</dbReference>
<dbReference type="InterPro" id="IPR010982">
    <property type="entry name" value="Lambda_DNA-bd_dom_sf"/>
</dbReference>
<evidence type="ECO:0000259" key="1">
    <source>
        <dbReference type="PROSITE" id="PS50943"/>
    </source>
</evidence>
<evidence type="ECO:0000313" key="3">
    <source>
        <dbReference type="Proteomes" id="UP001063228"/>
    </source>
</evidence>
<dbReference type="SUPFAM" id="SSF47413">
    <property type="entry name" value="lambda repressor-like DNA-binding domains"/>
    <property type="match status" value="1"/>
</dbReference>
<sequence>MSALIKQAAEHWPFVSPLLRRPQDEADYDALVDSLDELLALIGDDESHPLNSLVLLVGDFIEAYDHEHRPMPTVSGVETLRYLMGEHGLNQGDLPEVGTQSVISEILSGKRQLNVRQIRYLSERFGVPADVFF</sequence>
<dbReference type="PANTHER" id="PTHR40455:SF1">
    <property type="entry name" value="ANTITOXIN HIGA"/>
    <property type="match status" value="1"/>
</dbReference>
<reference evidence="2" key="1">
    <citation type="submission" date="2021-08" db="EMBL/GenBank/DDBJ databases">
        <title>Complete genome sequence of Pseudomonas phytophila.</title>
        <authorList>
            <person name="Weir B.S."/>
            <person name="Templeton M.D."/>
            <person name="Arshed S."/>
            <person name="Andersen M.T."/>
            <person name="Jayaraman J."/>
        </authorList>
    </citation>
    <scope>NUCLEOTIDE SEQUENCE</scope>
    <source>
        <strain evidence="2">ICMP 23753</strain>
    </source>
</reference>
<dbReference type="RefSeq" id="WP_231666275.1">
    <property type="nucleotide sequence ID" value="NZ_CP081201.1"/>
</dbReference>
<accession>A0ABY6FG69</accession>
<name>A0ABY6FG69_9PSED</name>
<dbReference type="EMBL" id="CP081201">
    <property type="protein sequence ID" value="UXZ96907.1"/>
    <property type="molecule type" value="Genomic_DNA"/>
</dbReference>
<dbReference type="InterPro" id="IPR001387">
    <property type="entry name" value="Cro/C1-type_HTH"/>
</dbReference>
<dbReference type="Proteomes" id="UP001063228">
    <property type="component" value="Chromosome"/>
</dbReference>